<dbReference type="EMBL" id="KB446564">
    <property type="protein sequence ID" value="EME78172.1"/>
    <property type="molecule type" value="Genomic_DNA"/>
</dbReference>
<name>M3AL47_PSEFD</name>
<proteinExistence type="predicted"/>
<evidence type="ECO:0000313" key="1">
    <source>
        <dbReference type="EMBL" id="EME78172.1"/>
    </source>
</evidence>
<dbReference type="AlphaFoldDB" id="M3AL47"/>
<dbReference type="RefSeq" id="XP_007931852.1">
    <property type="nucleotide sequence ID" value="XM_007933661.1"/>
</dbReference>
<dbReference type="HOGENOM" id="CLU_2211111_0_0_1"/>
<dbReference type="KEGG" id="pfj:MYCFIDRAFT_200482"/>
<gene>
    <name evidence="1" type="ORF">MYCFIDRAFT_200482</name>
</gene>
<accession>M3AL47</accession>
<protein>
    <submittedName>
        <fullName evidence="1">Uncharacterized protein</fullName>
    </submittedName>
</protein>
<dbReference type="Proteomes" id="UP000016932">
    <property type="component" value="Unassembled WGS sequence"/>
</dbReference>
<dbReference type="OrthoDB" id="4161376at2759"/>
<organism evidence="1 2">
    <name type="scientific">Pseudocercospora fijiensis (strain CIRAD86)</name>
    <name type="common">Black leaf streak disease fungus</name>
    <name type="synonym">Mycosphaerella fijiensis</name>
    <dbReference type="NCBI Taxonomy" id="383855"/>
    <lineage>
        <taxon>Eukaryota</taxon>
        <taxon>Fungi</taxon>
        <taxon>Dikarya</taxon>
        <taxon>Ascomycota</taxon>
        <taxon>Pezizomycotina</taxon>
        <taxon>Dothideomycetes</taxon>
        <taxon>Dothideomycetidae</taxon>
        <taxon>Mycosphaerellales</taxon>
        <taxon>Mycosphaerellaceae</taxon>
        <taxon>Pseudocercospora</taxon>
    </lineage>
</organism>
<dbReference type="VEuPathDB" id="FungiDB:MYCFIDRAFT_200482"/>
<keyword evidence="2" id="KW-1185">Reference proteome</keyword>
<sequence length="107" mass="11723">MSIVESVSITTSTFPLRSQEEIGQGGGLSGSTRNFTSAIAVAVYTATLSNRLIATIPQHDNHHRPLLLSCWPPLHHASYQVRAFRQLELRIALNIMARVTISTVILA</sequence>
<reference evidence="1 2" key="1">
    <citation type="journal article" date="2012" name="PLoS Pathog.">
        <title>Diverse lifestyles and strategies of plant pathogenesis encoded in the genomes of eighteen Dothideomycetes fungi.</title>
        <authorList>
            <person name="Ohm R.A."/>
            <person name="Feau N."/>
            <person name="Henrissat B."/>
            <person name="Schoch C.L."/>
            <person name="Horwitz B.A."/>
            <person name="Barry K.W."/>
            <person name="Condon B.J."/>
            <person name="Copeland A.C."/>
            <person name="Dhillon B."/>
            <person name="Glaser F."/>
            <person name="Hesse C.N."/>
            <person name="Kosti I."/>
            <person name="LaButti K."/>
            <person name="Lindquist E.A."/>
            <person name="Lucas S."/>
            <person name="Salamov A.A."/>
            <person name="Bradshaw R.E."/>
            <person name="Ciuffetti L."/>
            <person name="Hamelin R.C."/>
            <person name="Kema G.H.J."/>
            <person name="Lawrence C."/>
            <person name="Scott J.A."/>
            <person name="Spatafora J.W."/>
            <person name="Turgeon B.G."/>
            <person name="de Wit P.J.G.M."/>
            <person name="Zhong S."/>
            <person name="Goodwin S.B."/>
            <person name="Grigoriev I.V."/>
        </authorList>
    </citation>
    <scope>NUCLEOTIDE SEQUENCE [LARGE SCALE GENOMIC DNA]</scope>
    <source>
        <strain evidence="1 2">CIRAD86</strain>
    </source>
</reference>
<dbReference type="GeneID" id="19335873"/>
<evidence type="ECO:0000313" key="2">
    <source>
        <dbReference type="Proteomes" id="UP000016932"/>
    </source>
</evidence>